<organism evidence="2 3">
    <name type="scientific">Vibrio sagamiensis NBRC 104589</name>
    <dbReference type="NCBI Taxonomy" id="1219064"/>
    <lineage>
        <taxon>Bacteria</taxon>
        <taxon>Pseudomonadati</taxon>
        <taxon>Pseudomonadota</taxon>
        <taxon>Gammaproteobacteria</taxon>
        <taxon>Vibrionales</taxon>
        <taxon>Vibrionaceae</taxon>
        <taxon>Vibrio</taxon>
    </lineage>
</organism>
<keyword evidence="3" id="KW-1185">Reference proteome</keyword>
<feature type="chain" id="PRO_5022180847" evidence="1">
    <location>
        <begin position="22"/>
        <end position="191"/>
    </location>
</feature>
<sequence length="191" mass="19744">MKKTVLTTLALSLGVASVAMASDMTPGGATLQWAGSVPAVTTNGQGYYIIKEGTVDFNSGLLTFTNDTSGIALKSASQIGFKVVQDKKPDDGQYDPSVDNKPLNYKYSLVDVKVGIDGLPASQNPSAGYFAVHANGQPDALKLNDDQGTTQNGEPTHLTIRPNGTAPATLTGGSNVVVMSVLTVTPVDSAI</sequence>
<keyword evidence="1" id="KW-0732">Signal</keyword>
<evidence type="ECO:0000256" key="1">
    <source>
        <dbReference type="SAM" id="SignalP"/>
    </source>
</evidence>
<evidence type="ECO:0000313" key="3">
    <source>
        <dbReference type="Proteomes" id="UP000321922"/>
    </source>
</evidence>
<dbReference type="EMBL" id="BJXJ01000076">
    <property type="protein sequence ID" value="GEM77636.1"/>
    <property type="molecule type" value="Genomic_DNA"/>
</dbReference>
<reference evidence="2 3" key="1">
    <citation type="submission" date="2019-07" db="EMBL/GenBank/DDBJ databases">
        <title>Whole genome shotgun sequence of Vibrio sagamiensis NBRC 104589.</title>
        <authorList>
            <person name="Hosoyama A."/>
            <person name="Uohara A."/>
            <person name="Ohji S."/>
            <person name="Ichikawa N."/>
        </authorList>
    </citation>
    <scope>NUCLEOTIDE SEQUENCE [LARGE SCALE GENOMIC DNA]</scope>
    <source>
        <strain evidence="2 3">NBRC 104589</strain>
    </source>
</reference>
<feature type="signal peptide" evidence="1">
    <location>
        <begin position="1"/>
        <end position="21"/>
    </location>
</feature>
<dbReference type="RefSeq" id="WP_039982705.1">
    <property type="nucleotide sequence ID" value="NZ_BAOJ01000131.1"/>
</dbReference>
<proteinExistence type="predicted"/>
<dbReference type="AlphaFoldDB" id="A0A511QKR1"/>
<name>A0A511QKR1_9VIBR</name>
<protein>
    <submittedName>
        <fullName evidence="2">Uncharacterized protein</fullName>
    </submittedName>
</protein>
<accession>A0A511QKR1</accession>
<gene>
    <name evidence="2" type="ORF">VSA01S_37480</name>
</gene>
<evidence type="ECO:0000313" key="2">
    <source>
        <dbReference type="EMBL" id="GEM77636.1"/>
    </source>
</evidence>
<dbReference type="Proteomes" id="UP000321922">
    <property type="component" value="Unassembled WGS sequence"/>
</dbReference>
<comment type="caution">
    <text evidence="2">The sequence shown here is derived from an EMBL/GenBank/DDBJ whole genome shotgun (WGS) entry which is preliminary data.</text>
</comment>